<accession>A0A4Z2BEA6</accession>
<dbReference type="AlphaFoldDB" id="A0A4Z2BEA6"/>
<name>A0A4Z2BEA6_9TELE</name>
<dbReference type="Proteomes" id="UP000516260">
    <property type="component" value="Chromosome 3"/>
</dbReference>
<organism evidence="1 2">
    <name type="scientific">Takifugu bimaculatus</name>
    <dbReference type="NCBI Taxonomy" id="433685"/>
    <lineage>
        <taxon>Eukaryota</taxon>
        <taxon>Metazoa</taxon>
        <taxon>Chordata</taxon>
        <taxon>Craniata</taxon>
        <taxon>Vertebrata</taxon>
        <taxon>Euteleostomi</taxon>
        <taxon>Actinopterygii</taxon>
        <taxon>Neopterygii</taxon>
        <taxon>Teleostei</taxon>
        <taxon>Neoteleostei</taxon>
        <taxon>Acanthomorphata</taxon>
        <taxon>Eupercaria</taxon>
        <taxon>Tetraodontiformes</taxon>
        <taxon>Tetradontoidea</taxon>
        <taxon>Tetraodontidae</taxon>
        <taxon>Takifugu</taxon>
    </lineage>
</organism>
<keyword evidence="2" id="KW-1185">Reference proteome</keyword>
<sequence>MPLCPHTIHSVYTFGHGELYRYVIVVHTYGMKMDTQGDAHMPLYQDKVINNMGQSVADGCSHHTHTHTFTHTLKTLLGEEEGYFRFFREKSLNVERSADCSRSLHLFSDPPFFLIFSPSSSKAFLSVPITHRLLSVAGRRSSAA</sequence>
<protein>
    <submittedName>
        <fullName evidence="1">Uncharacterized protein</fullName>
    </submittedName>
</protein>
<comment type="caution">
    <text evidence="1">The sequence shown here is derived from an EMBL/GenBank/DDBJ whole genome shotgun (WGS) entry which is preliminary data.</text>
</comment>
<evidence type="ECO:0000313" key="2">
    <source>
        <dbReference type="Proteomes" id="UP000516260"/>
    </source>
</evidence>
<proteinExistence type="predicted"/>
<reference evidence="1 2" key="1">
    <citation type="submission" date="2019-04" db="EMBL/GenBank/DDBJ databases">
        <title>The sequence and de novo assembly of Takifugu bimaculatus genome using PacBio and Hi-C technologies.</title>
        <authorList>
            <person name="Xu P."/>
            <person name="Liu B."/>
            <person name="Zhou Z."/>
        </authorList>
    </citation>
    <scope>NUCLEOTIDE SEQUENCE [LARGE SCALE GENOMIC DNA]</scope>
    <source>
        <strain evidence="1">TB-2018</strain>
        <tissue evidence="1">Muscle</tissue>
    </source>
</reference>
<dbReference type="EMBL" id="SWLE01000016">
    <property type="protein sequence ID" value="TNM90342.1"/>
    <property type="molecule type" value="Genomic_DNA"/>
</dbReference>
<gene>
    <name evidence="1" type="ORF">fugu_002631</name>
</gene>
<evidence type="ECO:0000313" key="1">
    <source>
        <dbReference type="EMBL" id="TNM90342.1"/>
    </source>
</evidence>